<reference evidence="3" key="1">
    <citation type="submission" date="2021-03" db="EMBL/GenBank/DDBJ databases">
        <title>Leucobacter chromiisoli sp. nov., isolated from chromium-containing soil of chemical plant.</title>
        <authorList>
            <person name="Xu Z."/>
        </authorList>
    </citation>
    <scope>NUCLEOTIDE SEQUENCE</scope>
    <source>
        <strain evidence="3">S27</strain>
    </source>
</reference>
<evidence type="ECO:0000259" key="2">
    <source>
        <dbReference type="Pfam" id="PF13406"/>
    </source>
</evidence>
<dbReference type="PANTHER" id="PTHR30163">
    <property type="entry name" value="MEMBRANE-BOUND LYTIC MUREIN TRANSGLYCOSYLASE B"/>
    <property type="match status" value="1"/>
</dbReference>
<dbReference type="Pfam" id="PF13406">
    <property type="entry name" value="SLT_2"/>
    <property type="match status" value="1"/>
</dbReference>
<organism evidence="3 4">
    <name type="scientific">Leucobacter weissii</name>
    <dbReference type="NCBI Taxonomy" id="1983706"/>
    <lineage>
        <taxon>Bacteria</taxon>
        <taxon>Bacillati</taxon>
        <taxon>Actinomycetota</taxon>
        <taxon>Actinomycetes</taxon>
        <taxon>Micrococcales</taxon>
        <taxon>Microbacteriaceae</taxon>
        <taxon>Leucobacter</taxon>
    </lineage>
</organism>
<protein>
    <submittedName>
        <fullName evidence="3">Lytic murein transglycosylase</fullName>
    </submittedName>
</protein>
<dbReference type="InterPro" id="IPR031304">
    <property type="entry name" value="SLT_2"/>
</dbReference>
<evidence type="ECO:0000313" key="4">
    <source>
        <dbReference type="Proteomes" id="UP000664382"/>
    </source>
</evidence>
<accession>A0A939MQR3</accession>
<feature type="region of interest" description="Disordered" evidence="1">
    <location>
        <begin position="21"/>
        <end position="59"/>
    </location>
</feature>
<dbReference type="EMBL" id="JAGDYM010000016">
    <property type="protein sequence ID" value="MBO1902962.1"/>
    <property type="molecule type" value="Genomic_DNA"/>
</dbReference>
<dbReference type="GO" id="GO:0008933">
    <property type="term" value="F:peptidoglycan lytic transglycosylase activity"/>
    <property type="evidence" value="ECO:0007669"/>
    <property type="project" value="TreeGrafter"/>
</dbReference>
<proteinExistence type="predicted"/>
<dbReference type="GO" id="GO:0009253">
    <property type="term" value="P:peptidoglycan catabolic process"/>
    <property type="evidence" value="ECO:0007669"/>
    <property type="project" value="TreeGrafter"/>
</dbReference>
<dbReference type="Gene3D" id="1.10.530.10">
    <property type="match status" value="1"/>
</dbReference>
<dbReference type="CDD" id="cd13399">
    <property type="entry name" value="Slt35-like"/>
    <property type="match status" value="1"/>
</dbReference>
<feature type="domain" description="Transglycosylase SLT" evidence="2">
    <location>
        <begin position="161"/>
        <end position="206"/>
    </location>
</feature>
<name>A0A939MQR3_9MICO</name>
<gene>
    <name evidence="3" type="ORF">J4H92_13520</name>
</gene>
<dbReference type="InterPro" id="IPR023346">
    <property type="entry name" value="Lysozyme-like_dom_sf"/>
</dbReference>
<evidence type="ECO:0000256" key="1">
    <source>
        <dbReference type="SAM" id="MobiDB-lite"/>
    </source>
</evidence>
<comment type="caution">
    <text evidence="3">The sequence shown here is derived from an EMBL/GenBank/DDBJ whole genome shotgun (WGS) entry which is preliminary data.</text>
</comment>
<dbReference type="PANTHER" id="PTHR30163:SF8">
    <property type="entry name" value="LYTIC MUREIN TRANSGLYCOSYLASE"/>
    <property type="match status" value="1"/>
</dbReference>
<feature type="compositionally biased region" description="Polar residues" evidence="1">
    <location>
        <begin position="23"/>
        <end position="32"/>
    </location>
</feature>
<dbReference type="InterPro" id="IPR043426">
    <property type="entry name" value="MltB-like"/>
</dbReference>
<evidence type="ECO:0000313" key="3">
    <source>
        <dbReference type="EMBL" id="MBO1902962.1"/>
    </source>
</evidence>
<sequence length="244" mass="25507">MVLGVSAIVLALVFGGRGGVSEPQPTAVTQVSVPGEPDGSGEPRSAETDGDEDPVAPERRIDPAWVARIAERTGIGERALEAYGQAASRIGVEQPECGLGWNTLAGIGHVESEHGTIFGGELAENGRADPPIRGIALDGTRTDAIPDTDGGELDGDEVWDRAVGPMQFIPSTWELWASDGDGDGIADPQDIDDAAYAAGRYLCSVGGDLRQPDNWIAAIAAYNNTIEYNNRVADAANHYAQLAG</sequence>
<dbReference type="SUPFAM" id="SSF53955">
    <property type="entry name" value="Lysozyme-like"/>
    <property type="match status" value="1"/>
</dbReference>
<dbReference type="AlphaFoldDB" id="A0A939MQR3"/>
<keyword evidence="4" id="KW-1185">Reference proteome</keyword>
<dbReference type="Proteomes" id="UP000664382">
    <property type="component" value="Unassembled WGS sequence"/>
</dbReference>